<organism evidence="1 2">
    <name type="scientific">Chilo suppressalis</name>
    <name type="common">Asiatic rice borer moth</name>
    <dbReference type="NCBI Taxonomy" id="168631"/>
    <lineage>
        <taxon>Eukaryota</taxon>
        <taxon>Metazoa</taxon>
        <taxon>Ecdysozoa</taxon>
        <taxon>Arthropoda</taxon>
        <taxon>Hexapoda</taxon>
        <taxon>Insecta</taxon>
        <taxon>Pterygota</taxon>
        <taxon>Neoptera</taxon>
        <taxon>Endopterygota</taxon>
        <taxon>Lepidoptera</taxon>
        <taxon>Glossata</taxon>
        <taxon>Ditrysia</taxon>
        <taxon>Pyraloidea</taxon>
        <taxon>Crambidae</taxon>
        <taxon>Crambinae</taxon>
        <taxon>Chilo</taxon>
    </lineage>
</organism>
<evidence type="ECO:0000313" key="1">
    <source>
        <dbReference type="EMBL" id="CAH0403576.1"/>
    </source>
</evidence>
<evidence type="ECO:0000313" key="2">
    <source>
        <dbReference type="Proteomes" id="UP001153292"/>
    </source>
</evidence>
<accession>A0ABN8B813</accession>
<keyword evidence="2" id="KW-1185">Reference proteome</keyword>
<gene>
    <name evidence="1" type="ORF">CHILSU_LOCUS6857</name>
</gene>
<dbReference type="EMBL" id="OU963917">
    <property type="protein sequence ID" value="CAH0403576.1"/>
    <property type="molecule type" value="Genomic_DNA"/>
</dbReference>
<reference evidence="1" key="1">
    <citation type="submission" date="2021-12" db="EMBL/GenBank/DDBJ databases">
        <authorList>
            <person name="King R."/>
        </authorList>
    </citation>
    <scope>NUCLEOTIDE SEQUENCE</scope>
</reference>
<evidence type="ECO:0008006" key="3">
    <source>
        <dbReference type="Google" id="ProtNLM"/>
    </source>
</evidence>
<dbReference type="Proteomes" id="UP001153292">
    <property type="component" value="Chromosome 24"/>
</dbReference>
<name>A0ABN8B813_CHISP</name>
<sequence>MNKRREEIITNKILLVKSLLQRCDVAPEDVFTSTSTDLVFDWYTGYPSSFRKGKEKRQPLTYSQLMHYRDHHPLIQNNLSASEFRRILKKIYLIDRNIPKLADFKIHESENTNDLCSNQKKPFNLLSLAGTKKGIIVEDPVRVFRRTLFLKRIAEVRQENWHIIYVNTIKNFINKINKNKPTATGQKSVTEDHLFVAVSMQLGVLEARFYHDDSQTSKWLLNLLSHISEPCVVVMQEERIDTPTLASSKVEMSDWLTENGIPHNPNAHRGELHDLIKLTMAQGKTSRTDEIIRALGHHVLRYPDDVEELNLLCDNFFSIVSKVNLHSNKCNKKCVLDYIKEVKLEVWQEFEKHVMIDSEWFILQEDMLMEKIIDGLCMMATDGAENCLEDQLIDLPDWNRIASKFIL</sequence>
<protein>
    <recommendedName>
        <fullName evidence="3">DUF4378 domain-containing protein</fullName>
    </recommendedName>
</protein>
<proteinExistence type="predicted"/>